<dbReference type="InParanoid" id="G0M8V0"/>
<dbReference type="GO" id="GO:0000175">
    <property type="term" value="F:3'-5'-RNA exonuclease activity"/>
    <property type="evidence" value="ECO:0007669"/>
    <property type="project" value="TreeGrafter"/>
</dbReference>
<evidence type="ECO:0000313" key="3">
    <source>
        <dbReference type="EMBL" id="EGT31089.1"/>
    </source>
</evidence>
<dbReference type="PANTHER" id="PTHR12121:SF34">
    <property type="entry name" value="PROTEIN ANGEL"/>
    <property type="match status" value="1"/>
</dbReference>
<accession>G0M8V0</accession>
<feature type="region of interest" description="Disordered" evidence="1">
    <location>
        <begin position="1"/>
        <end position="27"/>
    </location>
</feature>
<sequence>MQKRYAPYHTTRPNHHQQHRAAERSQHMTLAKNASLTRAKRVEEIIVEEDEGEEAPVVVTKSEDDEEIEVIQVIVSPRKEVVKSPVKPAKNRKKKSFLKNFTPKEDADDDSIIVIGEVPRQNKMTQSNSTMADSCWESKPTSSSTASSSATTSSTVIGTSITTTTTIIDTSIPPPSLFPTSSSSSSTKSASSWSSAPKNRPLMKLLDGYSKDCTANGNPGVRRWMKVKMLPNAYDVPASATSKFTICSYNVLCQKTVERTNYLYRHLTNEPHFLMWDHRWKGLQEELPTFNADILGLQEVQADHYHQHFEPFMKKHNYKGIYKQKFGTQQKDDGCAIFYRSEKFEKVAYEGVNYFVSDEAISNRENIAQILALRCLATREVIIVANTHLLFNEERGDVKLAQLGILFAAINKMRTAFGVSSEFRETIPPVIVMGDFNMEPNSQIYKFVVEGRLFVEGQFIRTMSGQSVRTGGRQCRIAELLGHGAARRLQHDGHISHPFEFVSAYHYSPDGRPAPIVPENQRCISTYHKDKAAPDFIFYTKELTRWGVEKLQLLERFELPTSDTLRKAKPWPNKNVPSDHLPIIAKFQLTKDSP</sequence>
<feature type="compositionally biased region" description="Polar residues" evidence="1">
    <location>
        <begin position="123"/>
        <end position="132"/>
    </location>
</feature>
<dbReference type="HOGENOM" id="CLU_421659_0_0_1"/>
<dbReference type="EMBL" id="GL379787">
    <property type="protein sequence ID" value="EGT31089.1"/>
    <property type="molecule type" value="Genomic_DNA"/>
</dbReference>
<dbReference type="OrthoDB" id="10253982at2759"/>
<name>G0M8V0_CAEBE</name>
<feature type="compositionally biased region" description="Low complexity" evidence="1">
    <location>
        <begin position="138"/>
        <end position="154"/>
    </location>
</feature>
<dbReference type="SUPFAM" id="SSF56219">
    <property type="entry name" value="DNase I-like"/>
    <property type="match status" value="1"/>
</dbReference>
<feature type="domain" description="Endonuclease/exonuclease/phosphatase" evidence="2">
    <location>
        <begin position="248"/>
        <end position="580"/>
    </location>
</feature>
<evidence type="ECO:0000313" key="4">
    <source>
        <dbReference type="Proteomes" id="UP000008068"/>
    </source>
</evidence>
<feature type="region of interest" description="Disordered" evidence="1">
    <location>
        <begin position="123"/>
        <end position="154"/>
    </location>
</feature>
<gene>
    <name evidence="3" type="ORF">CAEBREN_22092</name>
</gene>
<dbReference type="STRING" id="135651.G0M8V0"/>
<feature type="compositionally biased region" description="Low complexity" evidence="1">
    <location>
        <begin position="178"/>
        <end position="195"/>
    </location>
</feature>
<dbReference type="AlphaFoldDB" id="G0M8V0"/>
<dbReference type="InterPro" id="IPR005135">
    <property type="entry name" value="Endo/exonuclease/phosphatase"/>
</dbReference>
<dbReference type="Pfam" id="PF03372">
    <property type="entry name" value="Exo_endo_phos"/>
    <property type="match status" value="1"/>
</dbReference>
<dbReference type="FunFam" id="3.60.10.10:FF:000129">
    <property type="entry name" value="Protein angel"/>
    <property type="match status" value="1"/>
</dbReference>
<dbReference type="PANTHER" id="PTHR12121">
    <property type="entry name" value="CARBON CATABOLITE REPRESSOR PROTEIN 4"/>
    <property type="match status" value="1"/>
</dbReference>
<dbReference type="OMA" id="RCISTYH"/>
<dbReference type="InterPro" id="IPR036691">
    <property type="entry name" value="Endo/exonu/phosph_ase_sf"/>
</dbReference>
<dbReference type="Gene3D" id="3.60.10.10">
    <property type="entry name" value="Endonuclease/exonuclease/phosphatase"/>
    <property type="match status" value="1"/>
</dbReference>
<dbReference type="Proteomes" id="UP000008068">
    <property type="component" value="Unassembled WGS sequence"/>
</dbReference>
<protein>
    <recommendedName>
        <fullName evidence="2">Endonuclease/exonuclease/phosphatase domain-containing protein</fullName>
    </recommendedName>
</protein>
<keyword evidence="4" id="KW-1185">Reference proteome</keyword>
<dbReference type="InterPro" id="IPR050410">
    <property type="entry name" value="CCR4/nocturin_mRNA_transcr"/>
</dbReference>
<evidence type="ECO:0000259" key="2">
    <source>
        <dbReference type="Pfam" id="PF03372"/>
    </source>
</evidence>
<dbReference type="eggNOG" id="KOG2338">
    <property type="taxonomic scope" value="Eukaryota"/>
</dbReference>
<feature type="region of interest" description="Disordered" evidence="1">
    <location>
        <begin position="172"/>
        <end position="196"/>
    </location>
</feature>
<reference evidence="4" key="1">
    <citation type="submission" date="2011-07" db="EMBL/GenBank/DDBJ databases">
        <authorList>
            <consortium name="Caenorhabditis brenneri Sequencing and Analysis Consortium"/>
            <person name="Wilson R.K."/>
        </authorList>
    </citation>
    <scope>NUCLEOTIDE SEQUENCE [LARGE SCALE GENOMIC DNA]</scope>
    <source>
        <strain evidence="4">PB2801</strain>
    </source>
</reference>
<organism evidence="4">
    <name type="scientific">Caenorhabditis brenneri</name>
    <name type="common">Nematode worm</name>
    <dbReference type="NCBI Taxonomy" id="135651"/>
    <lineage>
        <taxon>Eukaryota</taxon>
        <taxon>Metazoa</taxon>
        <taxon>Ecdysozoa</taxon>
        <taxon>Nematoda</taxon>
        <taxon>Chromadorea</taxon>
        <taxon>Rhabditida</taxon>
        <taxon>Rhabditina</taxon>
        <taxon>Rhabditomorpha</taxon>
        <taxon>Rhabditoidea</taxon>
        <taxon>Rhabditidae</taxon>
        <taxon>Peloderinae</taxon>
        <taxon>Caenorhabditis</taxon>
    </lineage>
</organism>
<proteinExistence type="predicted"/>
<evidence type="ECO:0000256" key="1">
    <source>
        <dbReference type="SAM" id="MobiDB-lite"/>
    </source>
</evidence>